<keyword evidence="3" id="KW-0472">Membrane</keyword>
<dbReference type="Pfam" id="PF14159">
    <property type="entry name" value="CAAD"/>
    <property type="match status" value="1"/>
</dbReference>
<evidence type="ECO:0000256" key="2">
    <source>
        <dbReference type="SAM" id="MobiDB-lite"/>
    </source>
</evidence>
<dbReference type="EMBL" id="JADEWZ010000020">
    <property type="protein sequence ID" value="MBE9117054.1"/>
    <property type="molecule type" value="Genomic_DNA"/>
</dbReference>
<reference evidence="5" key="1">
    <citation type="submission" date="2020-10" db="EMBL/GenBank/DDBJ databases">
        <authorList>
            <person name="Castelo-Branco R."/>
            <person name="Eusebio N."/>
            <person name="Adriana R."/>
            <person name="Vieira A."/>
            <person name="Brugerolle De Fraissinette N."/>
            <person name="Rezende De Castro R."/>
            <person name="Schneider M.P."/>
            <person name="Vasconcelos V."/>
            <person name="Leao P.N."/>
        </authorList>
    </citation>
    <scope>NUCLEOTIDE SEQUENCE</scope>
    <source>
        <strain evidence="5">LEGE 07157</strain>
    </source>
</reference>
<name>A0A8J7DXD2_9CYAN</name>
<feature type="compositionally biased region" description="Polar residues" evidence="2">
    <location>
        <begin position="8"/>
        <end position="18"/>
    </location>
</feature>
<dbReference type="PANTHER" id="PTHR33222:SF4">
    <property type="entry name" value="PROTEIN CURVATURE THYLAKOID 1A, CHLOROPLASTIC"/>
    <property type="match status" value="1"/>
</dbReference>
<accession>A0A8J7DXD2</accession>
<evidence type="ECO:0000256" key="3">
    <source>
        <dbReference type="SAM" id="Phobius"/>
    </source>
</evidence>
<dbReference type="InterPro" id="IPR025564">
    <property type="entry name" value="CAAD_dom"/>
</dbReference>
<evidence type="ECO:0000313" key="5">
    <source>
        <dbReference type="EMBL" id="MBE9117054.1"/>
    </source>
</evidence>
<feature type="region of interest" description="Disordered" evidence="2">
    <location>
        <begin position="1"/>
        <end position="24"/>
    </location>
</feature>
<feature type="transmembrane region" description="Helical" evidence="3">
    <location>
        <begin position="91"/>
        <end position="111"/>
    </location>
</feature>
<keyword evidence="3" id="KW-1133">Transmembrane helix</keyword>
<keyword evidence="6" id="KW-1185">Reference proteome</keyword>
<dbReference type="RefSeq" id="WP_194030146.1">
    <property type="nucleotide sequence ID" value="NZ_JADEWZ010000020.1"/>
</dbReference>
<comment type="subcellular location">
    <subcellularLocation>
        <location evidence="1">Membrane</location>
        <topology evidence="1">Multi-pass membrane protein</topology>
    </subcellularLocation>
</comment>
<dbReference type="GO" id="GO:0009579">
    <property type="term" value="C:thylakoid"/>
    <property type="evidence" value="ECO:0007669"/>
    <property type="project" value="InterPro"/>
</dbReference>
<organism evidence="5 6">
    <name type="scientific">Lusitaniella coriacea LEGE 07157</name>
    <dbReference type="NCBI Taxonomy" id="945747"/>
    <lineage>
        <taxon>Bacteria</taxon>
        <taxon>Bacillati</taxon>
        <taxon>Cyanobacteriota</taxon>
        <taxon>Cyanophyceae</taxon>
        <taxon>Spirulinales</taxon>
        <taxon>Lusitaniellaceae</taxon>
        <taxon>Lusitaniella</taxon>
    </lineage>
</organism>
<dbReference type="AlphaFoldDB" id="A0A8J7DXD2"/>
<evidence type="ECO:0000259" key="4">
    <source>
        <dbReference type="Pfam" id="PF14159"/>
    </source>
</evidence>
<sequence length="136" mass="15167">MQEPQIKTVEQQNSTINTEPGGKIALPPAEQPWEEWVKPATDFLSQLPYYVNRFFSDYKKPLTVVAVCIAGGITAKVTLALLGAINDIPLLAPTMELVGLGYTGWFVWRYLLKASDRRELRAEIDKVKTQVLGSDS</sequence>
<gene>
    <name evidence="5" type="ORF">IQ249_14225</name>
</gene>
<dbReference type="InterPro" id="IPR033344">
    <property type="entry name" value="CURT1"/>
</dbReference>
<dbReference type="PANTHER" id="PTHR33222">
    <property type="match status" value="1"/>
</dbReference>
<feature type="transmembrane region" description="Helical" evidence="3">
    <location>
        <begin position="62"/>
        <end position="85"/>
    </location>
</feature>
<protein>
    <submittedName>
        <fullName evidence="5">CAAD domain-containing protein</fullName>
    </submittedName>
</protein>
<dbReference type="Proteomes" id="UP000654482">
    <property type="component" value="Unassembled WGS sequence"/>
</dbReference>
<comment type="caution">
    <text evidence="5">The sequence shown here is derived from an EMBL/GenBank/DDBJ whole genome shotgun (WGS) entry which is preliminary data.</text>
</comment>
<dbReference type="GO" id="GO:0016020">
    <property type="term" value="C:membrane"/>
    <property type="evidence" value="ECO:0007669"/>
    <property type="project" value="UniProtKB-SubCell"/>
</dbReference>
<keyword evidence="3" id="KW-0812">Transmembrane</keyword>
<proteinExistence type="predicted"/>
<evidence type="ECO:0000313" key="6">
    <source>
        <dbReference type="Proteomes" id="UP000654482"/>
    </source>
</evidence>
<feature type="domain" description="Cyanobacterial aminoacyl-tRNA synthetase CAAD" evidence="4">
    <location>
        <begin position="50"/>
        <end position="133"/>
    </location>
</feature>
<evidence type="ECO:0000256" key="1">
    <source>
        <dbReference type="ARBA" id="ARBA00004141"/>
    </source>
</evidence>